<evidence type="ECO:0000256" key="7">
    <source>
        <dbReference type="ARBA" id="ARBA00022692"/>
    </source>
</evidence>
<dbReference type="HAMAP" id="MF_02239">
    <property type="entry name" value="HemJ"/>
    <property type="match status" value="1"/>
</dbReference>
<dbReference type="GO" id="GO:0006782">
    <property type="term" value="P:protoporphyrinogen IX biosynthetic process"/>
    <property type="evidence" value="ECO:0007669"/>
    <property type="project" value="UniProtKB-UniRule"/>
</dbReference>
<comment type="subcellular location">
    <subcellularLocation>
        <location evidence="1 14">Cell membrane</location>
        <topology evidence="1 14">Multi-pass membrane protein</topology>
    </subcellularLocation>
</comment>
<dbReference type="Pfam" id="PF03653">
    <property type="entry name" value="UPF0093"/>
    <property type="match status" value="1"/>
</dbReference>
<dbReference type="PANTHER" id="PTHR40255:SF1">
    <property type="entry name" value="PROTOPORPHYRINOGEN IX OXIDASE"/>
    <property type="match status" value="1"/>
</dbReference>
<evidence type="ECO:0000256" key="10">
    <source>
        <dbReference type="ARBA" id="ARBA00023002"/>
    </source>
</evidence>
<comment type="pathway">
    <text evidence="2 14 15">Porphyrin-containing compound metabolism; protoporphyrin-IX biosynthesis; protoporphyrin-IX from protoporphyrinogen-IX: step 1/1.</text>
</comment>
<evidence type="ECO:0000256" key="1">
    <source>
        <dbReference type="ARBA" id="ARBA00004651"/>
    </source>
</evidence>
<comment type="function">
    <text evidence="14 15">Catalyzes the oxidation of protoporphyrinogen IX to protoporphyrin IX.</text>
</comment>
<evidence type="ECO:0000256" key="8">
    <source>
        <dbReference type="ARBA" id="ARBA00022723"/>
    </source>
</evidence>
<keyword evidence="6 14" id="KW-0349">Heme</keyword>
<gene>
    <name evidence="16" type="ORF">AAJCM20276_01240</name>
</gene>
<dbReference type="GO" id="GO:0046872">
    <property type="term" value="F:metal ion binding"/>
    <property type="evidence" value="ECO:0007669"/>
    <property type="project" value="UniProtKB-UniRule"/>
</dbReference>
<feature type="transmembrane region" description="Helical" evidence="14">
    <location>
        <begin position="89"/>
        <end position="107"/>
    </location>
</feature>
<keyword evidence="9 14" id="KW-1133">Transmembrane helix</keyword>
<comment type="catalytic activity">
    <reaction evidence="13 14 15">
        <text>protoporphyrinogen IX + 3 A = protoporphyrin IX + 3 AH2</text>
        <dbReference type="Rhea" id="RHEA:62000"/>
        <dbReference type="ChEBI" id="CHEBI:13193"/>
        <dbReference type="ChEBI" id="CHEBI:17499"/>
        <dbReference type="ChEBI" id="CHEBI:57306"/>
        <dbReference type="ChEBI" id="CHEBI:57307"/>
    </reaction>
</comment>
<accession>A0A6S6PF31</accession>
<evidence type="ECO:0000256" key="15">
    <source>
        <dbReference type="PIRNR" id="PIRNR004638"/>
    </source>
</evidence>
<feature type="transmembrane region" description="Helical" evidence="14">
    <location>
        <begin position="6"/>
        <end position="30"/>
    </location>
</feature>
<dbReference type="GO" id="GO:0070818">
    <property type="term" value="F:protoporphyrinogen oxidase activity"/>
    <property type="evidence" value="ECO:0007669"/>
    <property type="project" value="UniProtKB-UniRule"/>
</dbReference>
<sequence>MSEMLLPWYLWIKAFHVMSVMAWMAGLFYLPRLFVYHCQVTAGSEESERFKIMERRLLRAITTPAMISSLLFGGLLVSIPGVISWSYGWWDMKVAALVGMFIFHGCCARWRKEFDCDKNTHSERFYRIANEVPTVLMMVIVIMVIVKPF</sequence>
<evidence type="ECO:0000313" key="17">
    <source>
        <dbReference type="Proteomes" id="UP000515220"/>
    </source>
</evidence>
<keyword evidence="10 14" id="KW-0560">Oxidoreductase</keyword>
<dbReference type="UniPathway" id="UPA00251">
    <property type="reaction ID" value="UER00324"/>
</dbReference>
<evidence type="ECO:0000256" key="6">
    <source>
        <dbReference type="ARBA" id="ARBA00022617"/>
    </source>
</evidence>
<comment type="cofactor">
    <cofactor evidence="14 15">
        <name>heme b</name>
        <dbReference type="ChEBI" id="CHEBI:60344"/>
    </cofactor>
    <text evidence="14 15">Binds 1 heme b (iron(II)-protoporphyrin IX) group per subunit.</text>
</comment>
<reference evidence="16 17" key="1">
    <citation type="submission" date="2020-07" db="EMBL/GenBank/DDBJ databases">
        <title>Complete Genome Sequence of an acetic acid bacterium, Acetobacter aceti JCM20276.</title>
        <authorList>
            <person name="Hirose Y."/>
            <person name="Mihara H."/>
        </authorList>
    </citation>
    <scope>NUCLEOTIDE SEQUENCE [LARGE SCALE GENOMIC DNA]</scope>
    <source>
        <strain evidence="16 17">JCM20276</strain>
    </source>
</reference>
<evidence type="ECO:0000256" key="11">
    <source>
        <dbReference type="ARBA" id="ARBA00023004"/>
    </source>
</evidence>
<feature type="binding site" description="axial binding residue" evidence="14">
    <location>
        <position position="16"/>
    </location>
    <ligand>
        <name>heme</name>
        <dbReference type="ChEBI" id="CHEBI:30413"/>
    </ligand>
    <ligandPart>
        <name>Fe</name>
        <dbReference type="ChEBI" id="CHEBI:18248"/>
    </ligandPart>
</feature>
<comment type="subunit">
    <text evidence="14">Homodimer.</text>
</comment>
<dbReference type="AlphaFoldDB" id="A0A6S6PF31"/>
<evidence type="ECO:0000256" key="5">
    <source>
        <dbReference type="ARBA" id="ARBA00022475"/>
    </source>
</evidence>
<dbReference type="PANTHER" id="PTHR40255">
    <property type="entry name" value="UPF0093 MEMBRANE PROTEIN SLR1790"/>
    <property type="match status" value="1"/>
</dbReference>
<keyword evidence="5 14" id="KW-1003">Cell membrane</keyword>
<dbReference type="NCBIfam" id="TIGR00701">
    <property type="entry name" value="protoporphyrinogen oxidase HemJ"/>
    <property type="match status" value="1"/>
</dbReference>
<keyword evidence="7 14" id="KW-0812">Transmembrane</keyword>
<dbReference type="InterPro" id="IPR005265">
    <property type="entry name" value="HemJ-like"/>
</dbReference>
<dbReference type="GO" id="GO:0005886">
    <property type="term" value="C:plasma membrane"/>
    <property type="evidence" value="ECO:0007669"/>
    <property type="project" value="UniProtKB-SubCell"/>
</dbReference>
<dbReference type="EMBL" id="AP023326">
    <property type="protein sequence ID" value="BCI65500.1"/>
    <property type="molecule type" value="Genomic_DNA"/>
</dbReference>
<feature type="binding site" description="axial binding residue" evidence="14">
    <location>
        <position position="93"/>
    </location>
    <ligand>
        <name>heme</name>
        <dbReference type="ChEBI" id="CHEBI:30413"/>
    </ligand>
    <ligandPart>
        <name>Fe</name>
        <dbReference type="ChEBI" id="CHEBI:18248"/>
    </ligandPart>
</feature>
<protein>
    <recommendedName>
        <fullName evidence="4 14">Protoporphyrinogen IX oxidase</fullName>
        <shortName evidence="14">PPO</shortName>
        <ecNumber evidence="14 15">1.3.99.-</ecNumber>
    </recommendedName>
</protein>
<keyword evidence="12 14" id="KW-0472">Membrane</keyword>
<dbReference type="EC" id="1.3.99.-" evidence="14 15"/>
<dbReference type="Proteomes" id="UP000515220">
    <property type="component" value="Chromosome"/>
</dbReference>
<evidence type="ECO:0000256" key="2">
    <source>
        <dbReference type="ARBA" id="ARBA00005073"/>
    </source>
</evidence>
<feature type="transmembrane region" description="Helical" evidence="14">
    <location>
        <begin position="128"/>
        <end position="146"/>
    </location>
</feature>
<evidence type="ECO:0000313" key="16">
    <source>
        <dbReference type="EMBL" id="BCI65500.1"/>
    </source>
</evidence>
<proteinExistence type="inferred from homology"/>
<evidence type="ECO:0000256" key="3">
    <source>
        <dbReference type="ARBA" id="ARBA00006501"/>
    </source>
</evidence>
<dbReference type="PIRSF" id="PIRSF004638">
    <property type="entry name" value="UCP004638"/>
    <property type="match status" value="1"/>
</dbReference>
<evidence type="ECO:0000256" key="12">
    <source>
        <dbReference type="ARBA" id="ARBA00023136"/>
    </source>
</evidence>
<evidence type="ECO:0000256" key="4">
    <source>
        <dbReference type="ARBA" id="ARBA00017504"/>
    </source>
</evidence>
<keyword evidence="11 14" id="KW-0408">Iron</keyword>
<organism evidence="16 17">
    <name type="scientific">Acetobacter aceti</name>
    <dbReference type="NCBI Taxonomy" id="435"/>
    <lineage>
        <taxon>Bacteria</taxon>
        <taxon>Pseudomonadati</taxon>
        <taxon>Pseudomonadota</taxon>
        <taxon>Alphaproteobacteria</taxon>
        <taxon>Acetobacterales</taxon>
        <taxon>Acetobacteraceae</taxon>
        <taxon>Acetobacter</taxon>
        <taxon>Acetobacter subgen. Acetobacter</taxon>
    </lineage>
</organism>
<evidence type="ECO:0000256" key="14">
    <source>
        <dbReference type="HAMAP-Rule" id="MF_02239"/>
    </source>
</evidence>
<evidence type="ECO:0000256" key="9">
    <source>
        <dbReference type="ARBA" id="ARBA00022989"/>
    </source>
</evidence>
<keyword evidence="8 14" id="KW-0479">Metal-binding</keyword>
<feature type="transmembrane region" description="Helical" evidence="14">
    <location>
        <begin position="57"/>
        <end position="83"/>
    </location>
</feature>
<evidence type="ECO:0000256" key="13">
    <source>
        <dbReference type="ARBA" id="ARBA00048390"/>
    </source>
</evidence>
<name>A0A6S6PF31_ACEAC</name>
<comment type="similarity">
    <text evidence="3 14 15">Belongs to the HemJ family.</text>
</comment>